<comment type="subcellular location">
    <subcellularLocation>
        <location evidence="1">Membrane</location>
        <topology evidence="1">Multi-pass membrane protein</topology>
    </subcellularLocation>
</comment>
<evidence type="ECO:0000256" key="1">
    <source>
        <dbReference type="ARBA" id="ARBA00004141"/>
    </source>
</evidence>
<dbReference type="GO" id="GO:0016020">
    <property type="term" value="C:membrane"/>
    <property type="evidence" value="ECO:0007669"/>
    <property type="project" value="UniProtKB-SubCell"/>
</dbReference>
<reference evidence="8" key="1">
    <citation type="submission" date="2018-01" db="EMBL/GenBank/DDBJ databases">
        <title>Complete genome of Tamlana sp. UJ94.</title>
        <authorList>
            <person name="Jung J."/>
            <person name="Chung D."/>
            <person name="Bae S.S."/>
            <person name="Baek K."/>
        </authorList>
    </citation>
    <scope>NUCLEOTIDE SEQUENCE [LARGE SCALE GENOMIC DNA]</scope>
    <source>
        <strain evidence="8">UJ94</strain>
    </source>
</reference>
<dbReference type="KEGG" id="taj:C1A40_09070"/>
<protein>
    <recommendedName>
        <fullName evidence="6">NarX-like N-terminal domain-containing protein</fullName>
    </recommendedName>
</protein>
<keyword evidence="4" id="KW-0472">Membrane</keyword>
<evidence type="ECO:0000259" key="6">
    <source>
        <dbReference type="Pfam" id="PF13675"/>
    </source>
</evidence>
<keyword evidence="3" id="KW-1133">Transmembrane helix</keyword>
<keyword evidence="8" id="KW-1185">Reference proteome</keyword>
<keyword evidence="5" id="KW-0732">Signal</keyword>
<evidence type="ECO:0000313" key="7">
    <source>
        <dbReference type="EMBL" id="AUS05605.1"/>
    </source>
</evidence>
<evidence type="ECO:0000256" key="4">
    <source>
        <dbReference type="ARBA" id="ARBA00023136"/>
    </source>
</evidence>
<dbReference type="Pfam" id="PF13675">
    <property type="entry name" value="PilJ"/>
    <property type="match status" value="1"/>
</dbReference>
<dbReference type="InterPro" id="IPR029095">
    <property type="entry name" value="NarX-like_N"/>
</dbReference>
<feature type="domain" description="NarX-like N-terminal" evidence="6">
    <location>
        <begin position="33"/>
        <end position="113"/>
    </location>
</feature>
<dbReference type="RefSeq" id="WP_102995621.1">
    <property type="nucleotide sequence ID" value="NZ_CP025938.1"/>
</dbReference>
<organism evidence="7 8">
    <name type="scientific">Pseudotamlana carrageenivorans</name>
    <dbReference type="NCBI Taxonomy" id="2069432"/>
    <lineage>
        <taxon>Bacteria</taxon>
        <taxon>Pseudomonadati</taxon>
        <taxon>Bacteroidota</taxon>
        <taxon>Flavobacteriia</taxon>
        <taxon>Flavobacteriales</taxon>
        <taxon>Flavobacteriaceae</taxon>
        <taxon>Pseudotamlana</taxon>
    </lineage>
</organism>
<gene>
    <name evidence="7" type="ORF">C1A40_09070</name>
</gene>
<keyword evidence="2" id="KW-0812">Transmembrane</keyword>
<sequence>MNKKPTILNVIFFLFFISLALGQSQTYGDIDYNKAINISGKQRMLSQKMAKAYLLKSQGITNDMINKELNASKFIFEKQLEILKKNSESSSTRLYLKQVNNVWDDFKKLINQEANTVNALRIMSLNTELLKNCHQVVLSIERSSNYNNKFFENNDQELINTINVSGKQRMLSQRMCLYFAAINEFPKNKEEFKEVLGKVFDEFSYVIGDLLISTFNTTEIEEEIGLIMALWEPYQSNKRQFLNGDFDLIDVYNVTNELTKRFNKVTGLFEQISKKK</sequence>
<feature type="chain" id="PRO_5014422502" description="NarX-like N-terminal domain-containing protein" evidence="5">
    <location>
        <begin position="21"/>
        <end position="276"/>
    </location>
</feature>
<accession>A0A2I7SI49</accession>
<proteinExistence type="predicted"/>
<dbReference type="Proteomes" id="UP000236592">
    <property type="component" value="Chromosome"/>
</dbReference>
<name>A0A2I7SI49_9FLAO</name>
<evidence type="ECO:0000313" key="8">
    <source>
        <dbReference type="Proteomes" id="UP000236592"/>
    </source>
</evidence>
<dbReference type="AlphaFoldDB" id="A0A2I7SI49"/>
<evidence type="ECO:0000256" key="2">
    <source>
        <dbReference type="ARBA" id="ARBA00022692"/>
    </source>
</evidence>
<evidence type="ECO:0000256" key="3">
    <source>
        <dbReference type="ARBA" id="ARBA00022989"/>
    </source>
</evidence>
<feature type="signal peptide" evidence="5">
    <location>
        <begin position="1"/>
        <end position="20"/>
    </location>
</feature>
<dbReference type="EMBL" id="CP025938">
    <property type="protein sequence ID" value="AUS05605.1"/>
    <property type="molecule type" value="Genomic_DNA"/>
</dbReference>
<dbReference type="OrthoDB" id="952521at2"/>
<evidence type="ECO:0000256" key="5">
    <source>
        <dbReference type="SAM" id="SignalP"/>
    </source>
</evidence>